<gene>
    <name evidence="5" type="ORF">Syun_029656</name>
</gene>
<dbReference type="Proteomes" id="UP001420932">
    <property type="component" value="Unassembled WGS sequence"/>
</dbReference>
<reference evidence="5 6" key="1">
    <citation type="submission" date="2024-01" db="EMBL/GenBank/DDBJ databases">
        <title>Genome assemblies of Stephania.</title>
        <authorList>
            <person name="Yang L."/>
        </authorList>
    </citation>
    <scope>NUCLEOTIDE SEQUENCE [LARGE SCALE GENOMIC DNA]</scope>
    <source>
        <strain evidence="5">YNDBR</strain>
        <tissue evidence="5">Leaf</tissue>
    </source>
</reference>
<dbReference type="PANTHER" id="PTHR31344:SF0">
    <property type="entry name" value="NUCLEAR PORE COMPLEX PROTEIN NUP205"/>
    <property type="match status" value="1"/>
</dbReference>
<sequence length="286" mass="31553">MCLDSFFTFNLRYQIDKEQTELARANFSILRKEAQAILDLVTRDANQGSEAGKTISFYVLDAFISIDQDSFFLSQLQSRGFLRACLTDVSNIFNKDISGNYTMRSFYHEVVKLQSVALSVGDWFFDRVGVSAIACTYPLSLPPSTVNTASIPQHRRLSAHRLSASLNTASLTPPLCLPQHCLSASLPPSTPCAPLPPSTPPLCLSTPPLCLSASLSPSRARQSPPRHRLCGLSRTDCAASPSHHQHHRPNHAFDLALTPNFVANTLSGTSVYTVRRQQFQVGHRRP</sequence>
<dbReference type="InterPro" id="IPR021827">
    <property type="entry name" value="Nup186/Nup192/Nup205"/>
</dbReference>
<evidence type="ECO:0000256" key="2">
    <source>
        <dbReference type="ARBA" id="ARBA00005892"/>
    </source>
</evidence>
<evidence type="ECO:0000256" key="1">
    <source>
        <dbReference type="ARBA" id="ARBA00004123"/>
    </source>
</evidence>
<keyword evidence="3" id="KW-0813">Transport</keyword>
<comment type="subcellular location">
    <subcellularLocation>
        <location evidence="1">Nucleus</location>
    </subcellularLocation>
</comment>
<dbReference type="EMBL" id="JBBNAF010000013">
    <property type="protein sequence ID" value="KAK9087262.1"/>
    <property type="molecule type" value="Genomic_DNA"/>
</dbReference>
<comment type="similarity">
    <text evidence="2">Belongs to the NUP186/NUP192/NUP205 family.</text>
</comment>
<keyword evidence="4" id="KW-0539">Nucleus</keyword>
<evidence type="ECO:0000256" key="3">
    <source>
        <dbReference type="ARBA" id="ARBA00022448"/>
    </source>
</evidence>
<evidence type="ECO:0000256" key="4">
    <source>
        <dbReference type="ARBA" id="ARBA00023242"/>
    </source>
</evidence>
<proteinExistence type="inferred from homology"/>
<keyword evidence="6" id="KW-1185">Reference proteome</keyword>
<organism evidence="5 6">
    <name type="scientific">Stephania yunnanensis</name>
    <dbReference type="NCBI Taxonomy" id="152371"/>
    <lineage>
        <taxon>Eukaryota</taxon>
        <taxon>Viridiplantae</taxon>
        <taxon>Streptophyta</taxon>
        <taxon>Embryophyta</taxon>
        <taxon>Tracheophyta</taxon>
        <taxon>Spermatophyta</taxon>
        <taxon>Magnoliopsida</taxon>
        <taxon>Ranunculales</taxon>
        <taxon>Menispermaceae</taxon>
        <taxon>Menispermoideae</taxon>
        <taxon>Cissampelideae</taxon>
        <taxon>Stephania</taxon>
    </lineage>
</organism>
<protein>
    <submittedName>
        <fullName evidence="5">Uncharacterized protein</fullName>
    </submittedName>
</protein>
<evidence type="ECO:0000313" key="6">
    <source>
        <dbReference type="Proteomes" id="UP001420932"/>
    </source>
</evidence>
<comment type="caution">
    <text evidence="5">The sequence shown here is derived from an EMBL/GenBank/DDBJ whole genome shotgun (WGS) entry which is preliminary data.</text>
</comment>
<dbReference type="PANTHER" id="PTHR31344">
    <property type="entry name" value="NUCLEAR PORE COMPLEX PROTEIN NUP205"/>
    <property type="match status" value="1"/>
</dbReference>
<dbReference type="AlphaFoldDB" id="A0AAP0E9C4"/>
<dbReference type="GO" id="GO:0005643">
    <property type="term" value="C:nuclear pore"/>
    <property type="evidence" value="ECO:0007669"/>
    <property type="project" value="InterPro"/>
</dbReference>
<evidence type="ECO:0000313" key="5">
    <source>
        <dbReference type="EMBL" id="KAK9087262.1"/>
    </source>
</evidence>
<name>A0AAP0E9C4_9MAGN</name>
<accession>A0AAP0E9C4</accession>